<name>M2M758_BAUPA</name>
<keyword evidence="3" id="KW-1185">Reference proteome</keyword>
<feature type="domain" description="C2H2-type" evidence="1">
    <location>
        <begin position="39"/>
        <end position="65"/>
    </location>
</feature>
<dbReference type="Proteomes" id="UP000011761">
    <property type="component" value="Unassembled WGS sequence"/>
</dbReference>
<dbReference type="SMART" id="SM00355">
    <property type="entry name" value="ZnF_C2H2"/>
    <property type="match status" value="2"/>
</dbReference>
<dbReference type="RefSeq" id="XP_007680616.1">
    <property type="nucleotide sequence ID" value="XM_007682426.1"/>
</dbReference>
<protein>
    <recommendedName>
        <fullName evidence="1">C2H2-type domain-containing protein</fullName>
    </recommendedName>
</protein>
<sequence>MTTACYTTYQQYLNGIQYPTEPYQPTSPTLGPTSKHGVYYCLYLQCNGQGFSRYADLQRHTAVIHNPETLERIDCDYPGCLRRGNLGFSRKDKMIDHKREVHKVAIPKRVLTRK</sequence>
<dbReference type="OrthoDB" id="2687452at2759"/>
<dbReference type="KEGG" id="bcom:BAUCODRAFT_159892"/>
<gene>
    <name evidence="2" type="ORF">BAUCODRAFT_159892</name>
</gene>
<evidence type="ECO:0000259" key="1">
    <source>
        <dbReference type="SMART" id="SM00355"/>
    </source>
</evidence>
<dbReference type="HOGENOM" id="CLU_2120653_0_0_1"/>
<dbReference type="GeneID" id="19109377"/>
<dbReference type="EMBL" id="KB445562">
    <property type="protein sequence ID" value="EMC92136.1"/>
    <property type="molecule type" value="Genomic_DNA"/>
</dbReference>
<dbReference type="Gene3D" id="3.30.160.60">
    <property type="entry name" value="Classic Zinc Finger"/>
    <property type="match status" value="1"/>
</dbReference>
<feature type="domain" description="C2H2-type" evidence="1">
    <location>
        <begin position="73"/>
        <end position="102"/>
    </location>
</feature>
<organism evidence="2 3">
    <name type="scientific">Baudoinia panamericana (strain UAMH 10762)</name>
    <name type="common">Angels' share fungus</name>
    <name type="synonym">Baudoinia compniacensis (strain UAMH 10762)</name>
    <dbReference type="NCBI Taxonomy" id="717646"/>
    <lineage>
        <taxon>Eukaryota</taxon>
        <taxon>Fungi</taxon>
        <taxon>Dikarya</taxon>
        <taxon>Ascomycota</taxon>
        <taxon>Pezizomycotina</taxon>
        <taxon>Dothideomycetes</taxon>
        <taxon>Dothideomycetidae</taxon>
        <taxon>Mycosphaerellales</taxon>
        <taxon>Teratosphaeriaceae</taxon>
        <taxon>Baudoinia</taxon>
    </lineage>
</organism>
<dbReference type="InterPro" id="IPR013087">
    <property type="entry name" value="Znf_C2H2_type"/>
</dbReference>
<proteinExistence type="predicted"/>
<dbReference type="eggNOG" id="ENOG502SXT7">
    <property type="taxonomic scope" value="Eukaryota"/>
</dbReference>
<evidence type="ECO:0000313" key="3">
    <source>
        <dbReference type="Proteomes" id="UP000011761"/>
    </source>
</evidence>
<accession>M2M758</accession>
<evidence type="ECO:0000313" key="2">
    <source>
        <dbReference type="EMBL" id="EMC92136.1"/>
    </source>
</evidence>
<dbReference type="AlphaFoldDB" id="M2M758"/>
<reference evidence="2 3" key="1">
    <citation type="journal article" date="2012" name="PLoS Pathog.">
        <title>Diverse lifestyles and strategies of plant pathogenesis encoded in the genomes of eighteen Dothideomycetes fungi.</title>
        <authorList>
            <person name="Ohm R.A."/>
            <person name="Feau N."/>
            <person name="Henrissat B."/>
            <person name="Schoch C.L."/>
            <person name="Horwitz B.A."/>
            <person name="Barry K.W."/>
            <person name="Condon B.J."/>
            <person name="Copeland A.C."/>
            <person name="Dhillon B."/>
            <person name="Glaser F."/>
            <person name="Hesse C.N."/>
            <person name="Kosti I."/>
            <person name="LaButti K."/>
            <person name="Lindquist E.A."/>
            <person name="Lucas S."/>
            <person name="Salamov A.A."/>
            <person name="Bradshaw R.E."/>
            <person name="Ciuffetti L."/>
            <person name="Hamelin R.C."/>
            <person name="Kema G.H.J."/>
            <person name="Lawrence C."/>
            <person name="Scott J.A."/>
            <person name="Spatafora J.W."/>
            <person name="Turgeon B.G."/>
            <person name="de Wit P.J.G.M."/>
            <person name="Zhong S."/>
            <person name="Goodwin S.B."/>
            <person name="Grigoriev I.V."/>
        </authorList>
    </citation>
    <scope>NUCLEOTIDE SEQUENCE [LARGE SCALE GENOMIC DNA]</scope>
    <source>
        <strain evidence="2 3">UAMH 10762</strain>
    </source>
</reference>